<dbReference type="InterPro" id="IPR036034">
    <property type="entry name" value="PDZ_sf"/>
</dbReference>
<dbReference type="InterPro" id="IPR001478">
    <property type="entry name" value="PDZ"/>
</dbReference>
<feature type="domain" description="PDZ" evidence="2">
    <location>
        <begin position="701"/>
        <end position="741"/>
    </location>
</feature>
<feature type="compositionally biased region" description="Acidic residues" evidence="1">
    <location>
        <begin position="451"/>
        <end position="468"/>
    </location>
</feature>
<dbReference type="EMBL" id="HBHJ01029425">
    <property type="protein sequence ID" value="CAD9708504.1"/>
    <property type="molecule type" value="Transcribed_RNA"/>
</dbReference>
<feature type="compositionally biased region" description="Polar residues" evidence="1">
    <location>
        <begin position="96"/>
        <end position="105"/>
    </location>
</feature>
<feature type="compositionally biased region" description="Basic and acidic residues" evidence="1">
    <location>
        <begin position="438"/>
        <end position="450"/>
    </location>
</feature>
<reference evidence="3" key="1">
    <citation type="submission" date="2021-01" db="EMBL/GenBank/DDBJ databases">
        <authorList>
            <person name="Corre E."/>
            <person name="Pelletier E."/>
            <person name="Niang G."/>
            <person name="Scheremetjew M."/>
            <person name="Finn R."/>
            <person name="Kale V."/>
            <person name="Holt S."/>
            <person name="Cochrane G."/>
            <person name="Meng A."/>
            <person name="Brown T."/>
            <person name="Cohen L."/>
        </authorList>
    </citation>
    <scope>NUCLEOTIDE SEQUENCE</scope>
    <source>
        <strain evidence="3">CCMP1243</strain>
    </source>
</reference>
<feature type="region of interest" description="Disordered" evidence="1">
    <location>
        <begin position="1219"/>
        <end position="1265"/>
    </location>
</feature>
<feature type="region of interest" description="Disordered" evidence="1">
    <location>
        <begin position="1010"/>
        <end position="1084"/>
    </location>
</feature>
<proteinExistence type="predicted"/>
<dbReference type="AlphaFoldDB" id="A0A7S2STN2"/>
<feature type="region of interest" description="Disordered" evidence="1">
    <location>
        <begin position="394"/>
        <end position="531"/>
    </location>
</feature>
<evidence type="ECO:0000259" key="2">
    <source>
        <dbReference type="PROSITE" id="PS50106"/>
    </source>
</evidence>
<evidence type="ECO:0000313" key="3">
    <source>
        <dbReference type="EMBL" id="CAD9708504.1"/>
    </source>
</evidence>
<feature type="compositionally biased region" description="Basic and acidic residues" evidence="1">
    <location>
        <begin position="1"/>
        <end position="14"/>
    </location>
</feature>
<feature type="domain" description="PDZ" evidence="2">
    <location>
        <begin position="534"/>
        <end position="617"/>
    </location>
</feature>
<dbReference type="SUPFAM" id="SSF50156">
    <property type="entry name" value="PDZ domain-like"/>
    <property type="match status" value="4"/>
</dbReference>
<feature type="compositionally biased region" description="Basic and acidic residues" evidence="1">
    <location>
        <begin position="80"/>
        <end position="89"/>
    </location>
</feature>
<dbReference type="SMART" id="SM00228">
    <property type="entry name" value="PDZ"/>
    <property type="match status" value="4"/>
</dbReference>
<feature type="domain" description="PDZ" evidence="2">
    <location>
        <begin position="806"/>
        <end position="913"/>
    </location>
</feature>
<protein>
    <recommendedName>
        <fullName evidence="2">PDZ domain-containing protein</fullName>
    </recommendedName>
</protein>
<feature type="region of interest" description="Disordered" evidence="1">
    <location>
        <begin position="1"/>
        <end position="105"/>
    </location>
</feature>
<evidence type="ECO:0000256" key="1">
    <source>
        <dbReference type="SAM" id="MobiDB-lite"/>
    </source>
</evidence>
<gene>
    <name evidence="3" type="ORF">RMAR1173_LOCUS19496</name>
</gene>
<feature type="compositionally biased region" description="Low complexity" evidence="1">
    <location>
        <begin position="19"/>
        <end position="37"/>
    </location>
</feature>
<organism evidence="3">
    <name type="scientific">Rhizochromulina marina</name>
    <dbReference type="NCBI Taxonomy" id="1034831"/>
    <lineage>
        <taxon>Eukaryota</taxon>
        <taxon>Sar</taxon>
        <taxon>Stramenopiles</taxon>
        <taxon>Ochrophyta</taxon>
        <taxon>Dictyochophyceae</taxon>
        <taxon>Rhizochromulinales</taxon>
        <taxon>Rhizochromulina</taxon>
    </lineage>
</organism>
<accession>A0A7S2STN2</accession>
<feature type="region of interest" description="Disordered" evidence="1">
    <location>
        <begin position="138"/>
        <end position="169"/>
    </location>
</feature>
<feature type="compositionally biased region" description="Polar residues" evidence="1">
    <location>
        <begin position="505"/>
        <end position="521"/>
    </location>
</feature>
<name>A0A7S2STN2_9STRA</name>
<dbReference type="PROSITE" id="PS50106">
    <property type="entry name" value="PDZ"/>
    <property type="match status" value="3"/>
</dbReference>
<sequence>MAPSHEDLGREARPGPRGGDAPRSGRGSAGRVRVVAGRGRGGGRGRGRPRPSQARPSDKATTGGAAQDEEPLAKSSSNRDLLEDGRASMEPRSPTEPGSPSSFTTVLNRKSLDLIQRRAVVSEQAAAVAQSIARIASSPRGQETPVHAGRSFVGGGPSIPTHDTGKEDSSIEARLVRPLRPSALTEEEWRGTHHCGFLVGDEVTMRTTRVGDEDSAKVQSTFLIRSVDSTRRVADLAILHESTLTEPSSSVGQAEAVSPLEDEAETLYQGVKVSQLRLVGRRYLVCPASGTSILDSDAAPDVDEGASQGSPTVVIRVGAFVRVGSSNGAVVDAEVESLDPDSNSVHVMSVMNHDEGQSTVMKFVPLSKLYLFPAKGRGFQRVISEEMVAAMRRGSHRLDSPSATDGAESPLAASMQEEKRDAEQGAIIDSPPPPLDALHAEVPEAAKPDDEVLTEEAEEEEKNPDLEESSWPVVPTQSESSIGQRPRPPSYANDEDSPSPVPQGASGQMPVQSRASPSAPETSALRPAPPRRGAIRFSVTFTEATLGLELIKKGPDVRVAVQAIAPGSAGQCLGVRELDEVIEINGKTLAKALTQKHLKEKIRRSGRPVTLRFRRDLAKTPALGYQAEVQREVFGQGAEATGIRYFVRERAQDHTPQSPGSSGGTPSVPLKSKEMARLVVPSALGSQDVGDYQIQFDDIAIGVRVEPDDQRQTLYVSGVDAHSPAVTAGVAVGDEIVAVNGCVWAESEHWRRPTPASFRDLLARAGRPLLLRFRRHYKPSPQGNRAAWKAQRTDEEGGLGPLGGRLLTVTFEKRGALGMELSNNSLSWGIDEDPPLPDHFSDNTESDEFAKKGVVVAGIDAYSQGQLLGLRVGDRIHKINRQAPIALTLHHKHVAARLGGSGRPLRLVVERRVLPEDLAGPDEGTPDPLDGGRLRLPPASLQVQEEMEDGSWERTFVFNERALGLSVRSIQGGRLIIDGVDADSPAASVGVSVNSEIIAVNHVPWTSARTSVLDGSSDGGGDNGSRDNDPMMSPSRRKGSLFGFSGSWRRKAEGGGSGQDLVSRRSSGNGEGGSGLAPRRSSRKSIIDTGAKGYRSHAVFKAIAVQSARPLRLTVVVTPYASPFPTKDDQDRAAQEQAAVDARRRELELEDDVFEFFAHLGLSAYLSRLEERLGKFTSLTDVDAKLAQVDEESVREAGMSSGDWVRLFRALQYEVHGEQAGEDEVSSSRGREAVFPETQTPKTAVVESANEDPDLHVPRESAGWL</sequence>
<dbReference type="Gene3D" id="2.30.42.10">
    <property type="match status" value="3"/>
</dbReference>